<name>X1KTZ9_9ZZZZ</name>
<dbReference type="EMBL" id="BARV01003701">
    <property type="protein sequence ID" value="GAI10557.1"/>
    <property type="molecule type" value="Genomic_DNA"/>
</dbReference>
<comment type="caution">
    <text evidence="2">The sequence shown here is derived from an EMBL/GenBank/DDBJ whole genome shotgun (WGS) entry which is preliminary data.</text>
</comment>
<evidence type="ECO:0000313" key="2">
    <source>
        <dbReference type="EMBL" id="GAI10557.1"/>
    </source>
</evidence>
<evidence type="ECO:0000256" key="1">
    <source>
        <dbReference type="SAM" id="Coils"/>
    </source>
</evidence>
<sequence length="222" mass="25612">MQNKKVEEVPRNLIEDMQTFLKFYEYGYHMLDSLVKRHLEGTDIIPQVTALGSNSWARGIFYFITTSDENAEAILRSDLIDKDSHQKLLDIRLKYRPVLNDILSLGGAVNRGEINPISSVRFSSKYERDDEISYLEITAYSGQREIFRIMQDASELLTCAESIVKTCSDSFEWCQRQGLPLRKLSIKRLDELQKELQNSSAQLSNIVQKYLTTRKQSEATTD</sequence>
<protein>
    <submittedName>
        <fullName evidence="2">Uncharacterized protein</fullName>
    </submittedName>
</protein>
<gene>
    <name evidence="2" type="ORF">S06H3_08682</name>
</gene>
<organism evidence="2">
    <name type="scientific">marine sediment metagenome</name>
    <dbReference type="NCBI Taxonomy" id="412755"/>
    <lineage>
        <taxon>unclassified sequences</taxon>
        <taxon>metagenomes</taxon>
        <taxon>ecological metagenomes</taxon>
    </lineage>
</organism>
<keyword evidence="1" id="KW-0175">Coiled coil</keyword>
<reference evidence="2" key="1">
    <citation type="journal article" date="2014" name="Front. Microbiol.">
        <title>High frequency of phylogenetically diverse reductive dehalogenase-homologous genes in deep subseafloor sedimentary metagenomes.</title>
        <authorList>
            <person name="Kawai M."/>
            <person name="Futagami T."/>
            <person name="Toyoda A."/>
            <person name="Takaki Y."/>
            <person name="Nishi S."/>
            <person name="Hori S."/>
            <person name="Arai W."/>
            <person name="Tsubouchi T."/>
            <person name="Morono Y."/>
            <person name="Uchiyama I."/>
            <person name="Ito T."/>
            <person name="Fujiyama A."/>
            <person name="Inagaki F."/>
            <person name="Takami H."/>
        </authorList>
    </citation>
    <scope>NUCLEOTIDE SEQUENCE</scope>
    <source>
        <strain evidence="2">Expedition CK06-06</strain>
    </source>
</reference>
<feature type="coiled-coil region" evidence="1">
    <location>
        <begin position="182"/>
        <end position="209"/>
    </location>
</feature>
<accession>X1KTZ9</accession>
<proteinExistence type="predicted"/>
<dbReference type="AlphaFoldDB" id="X1KTZ9"/>